<feature type="chain" id="PRO_5013197296" evidence="1">
    <location>
        <begin position="23"/>
        <end position="90"/>
    </location>
</feature>
<dbReference type="EMBL" id="NJEU01001533">
    <property type="protein sequence ID" value="PHH65099.1"/>
    <property type="molecule type" value="Genomic_DNA"/>
</dbReference>
<feature type="signal peptide" evidence="1">
    <location>
        <begin position="1"/>
        <end position="22"/>
    </location>
</feature>
<proteinExistence type="predicted"/>
<protein>
    <submittedName>
        <fullName evidence="2">Uncharacterized protein</fullName>
    </submittedName>
</protein>
<accession>A0A2C5XAR9</accession>
<comment type="caution">
    <text evidence="2">The sequence shown here is derived from an EMBL/GenBank/DDBJ whole genome shotgun (WGS) entry which is preliminary data.</text>
</comment>
<name>A0A2C5XAR9_9HYPO</name>
<evidence type="ECO:0000313" key="2">
    <source>
        <dbReference type="EMBL" id="PHH65099.1"/>
    </source>
</evidence>
<evidence type="ECO:0000313" key="3">
    <source>
        <dbReference type="Proteomes" id="UP000224854"/>
    </source>
</evidence>
<dbReference type="Proteomes" id="UP000224854">
    <property type="component" value="Unassembled WGS sequence"/>
</dbReference>
<dbReference type="AlphaFoldDB" id="A0A2C5XAR9"/>
<keyword evidence="3" id="KW-1185">Reference proteome</keyword>
<organism evidence="2 3">
    <name type="scientific">Ophiocordyceps australis</name>
    <dbReference type="NCBI Taxonomy" id="1399860"/>
    <lineage>
        <taxon>Eukaryota</taxon>
        <taxon>Fungi</taxon>
        <taxon>Dikarya</taxon>
        <taxon>Ascomycota</taxon>
        <taxon>Pezizomycotina</taxon>
        <taxon>Sordariomycetes</taxon>
        <taxon>Hypocreomycetidae</taxon>
        <taxon>Hypocreales</taxon>
        <taxon>Ophiocordycipitaceae</taxon>
        <taxon>Ophiocordyceps</taxon>
    </lineage>
</organism>
<sequence length="90" mass="10227">MVFITKLLALVAIYTLTTPVLACPYYRFLAVSKDLGPVCGWKDDPCRIYPKCCAGLSCQWPLEAWQRFYKGKVCLPPPPPGTRERLFAWS</sequence>
<gene>
    <name evidence="2" type="ORF">CDD82_1701</name>
</gene>
<evidence type="ECO:0000256" key="1">
    <source>
        <dbReference type="SAM" id="SignalP"/>
    </source>
</evidence>
<reference evidence="2 3" key="1">
    <citation type="submission" date="2017-06" db="EMBL/GenBank/DDBJ databases">
        <title>Ant-infecting Ophiocordyceps genomes reveal a high diversity of potential behavioral manipulation genes and a possible major role for enterotoxins.</title>
        <authorList>
            <person name="De Bekker C."/>
            <person name="Evans H.C."/>
            <person name="Brachmann A."/>
            <person name="Hughes D.P."/>
        </authorList>
    </citation>
    <scope>NUCLEOTIDE SEQUENCE [LARGE SCALE GENOMIC DNA]</scope>
    <source>
        <strain evidence="2 3">1348a</strain>
    </source>
</reference>
<keyword evidence="1" id="KW-0732">Signal</keyword>